<dbReference type="GO" id="GO:0004352">
    <property type="term" value="F:glutamate dehydrogenase (NAD+) activity"/>
    <property type="evidence" value="ECO:0007669"/>
    <property type="project" value="TreeGrafter"/>
</dbReference>
<evidence type="ECO:0000256" key="1">
    <source>
        <dbReference type="ARBA" id="ARBA00003868"/>
    </source>
</evidence>
<evidence type="ECO:0000256" key="2">
    <source>
        <dbReference type="ARBA" id="ARBA00006382"/>
    </source>
</evidence>
<reference evidence="11 12" key="1">
    <citation type="journal article" date="2015" name="Genome Announc.">
        <title>Draft Genome Sequences of Marine Isolates of Thalassomonas viridans and Thalassomonas actiniarum.</title>
        <authorList>
            <person name="Olonade I."/>
            <person name="van Zyl L.J."/>
            <person name="Trindade M."/>
        </authorList>
    </citation>
    <scope>NUCLEOTIDE SEQUENCE [LARGE SCALE GENOMIC DNA]</scope>
    <source>
        <strain evidence="11 12">A5K-106</strain>
    </source>
</reference>
<dbReference type="GO" id="GO:0004354">
    <property type="term" value="F:glutamate dehydrogenase (NADP+) activity"/>
    <property type="evidence" value="ECO:0007669"/>
    <property type="project" value="UniProtKB-EC"/>
</dbReference>
<dbReference type="SMART" id="SM00839">
    <property type="entry name" value="ELFV_dehydrog"/>
    <property type="match status" value="1"/>
</dbReference>
<dbReference type="EMBL" id="CP059735">
    <property type="protein sequence ID" value="WDE00806.1"/>
    <property type="molecule type" value="Genomic_DNA"/>
</dbReference>
<accession>A0AAE9YTB2</accession>
<dbReference type="AlphaFoldDB" id="A0AAE9YTB2"/>
<feature type="binding site" evidence="7">
    <location>
        <position position="220"/>
    </location>
    <ligand>
        <name>NAD(+)</name>
        <dbReference type="ChEBI" id="CHEBI:57540"/>
    </ligand>
</feature>
<feature type="binding site" evidence="7">
    <location>
        <position position="69"/>
    </location>
    <ligand>
        <name>substrate</name>
    </ligand>
</feature>
<feature type="domain" description="Glutamate/phenylalanine/leucine/valine/L-tryptophan dehydrogenase C-terminal" evidence="10">
    <location>
        <begin position="182"/>
        <end position="421"/>
    </location>
</feature>
<keyword evidence="7" id="KW-0520">NAD</keyword>
<evidence type="ECO:0000256" key="6">
    <source>
        <dbReference type="PIRSR" id="PIRSR000185-1"/>
    </source>
</evidence>
<proteinExistence type="inferred from homology"/>
<dbReference type="CDD" id="cd01076">
    <property type="entry name" value="NAD_bind_1_Glu_DH"/>
    <property type="match status" value="1"/>
</dbReference>
<dbReference type="Proteomes" id="UP000032568">
    <property type="component" value="Chromosome"/>
</dbReference>
<organism evidence="11 12">
    <name type="scientific">Thalassomonas actiniarum</name>
    <dbReference type="NCBI Taxonomy" id="485447"/>
    <lineage>
        <taxon>Bacteria</taxon>
        <taxon>Pseudomonadati</taxon>
        <taxon>Pseudomonadota</taxon>
        <taxon>Gammaproteobacteria</taxon>
        <taxon>Alteromonadales</taxon>
        <taxon>Colwelliaceae</taxon>
        <taxon>Thalassomonas</taxon>
    </lineage>
</organism>
<comment type="catalytic activity">
    <reaction evidence="4">
        <text>L-glutamate + NADP(+) + H2O = 2-oxoglutarate + NH4(+) + NADPH + H(+)</text>
        <dbReference type="Rhea" id="RHEA:11612"/>
        <dbReference type="ChEBI" id="CHEBI:15377"/>
        <dbReference type="ChEBI" id="CHEBI:15378"/>
        <dbReference type="ChEBI" id="CHEBI:16810"/>
        <dbReference type="ChEBI" id="CHEBI:28938"/>
        <dbReference type="ChEBI" id="CHEBI:29985"/>
        <dbReference type="ChEBI" id="CHEBI:57783"/>
        <dbReference type="ChEBI" id="CHEBI:58349"/>
        <dbReference type="EC" id="1.4.1.4"/>
    </reaction>
</comment>
<dbReference type="InterPro" id="IPR046346">
    <property type="entry name" value="Aminoacid_DH-like_N_sf"/>
</dbReference>
<dbReference type="PRINTS" id="PR00082">
    <property type="entry name" value="GLFDHDRGNASE"/>
</dbReference>
<feature type="binding site" evidence="7">
    <location>
        <position position="189"/>
    </location>
    <ligand>
        <name>NAD(+)</name>
        <dbReference type="ChEBI" id="CHEBI:57540"/>
    </ligand>
</feature>
<dbReference type="InterPro" id="IPR033922">
    <property type="entry name" value="NAD_bind_Glu_DH"/>
</dbReference>
<dbReference type="InterPro" id="IPR006096">
    <property type="entry name" value="Glu/Leu/Phe/Val/Trp_DH_C"/>
</dbReference>
<dbReference type="Gene3D" id="3.40.50.720">
    <property type="entry name" value="NAD(P)-binding Rossmann-like Domain"/>
    <property type="match status" value="1"/>
</dbReference>
<keyword evidence="7" id="KW-0547">Nucleotide-binding</keyword>
<dbReference type="SUPFAM" id="SSF51735">
    <property type="entry name" value="NAD(P)-binding Rossmann-fold domains"/>
    <property type="match status" value="1"/>
</dbReference>
<feature type="binding site" evidence="7">
    <location>
        <position position="357"/>
    </location>
    <ligand>
        <name>substrate</name>
    </ligand>
</feature>
<dbReference type="GO" id="GO:0000166">
    <property type="term" value="F:nucleotide binding"/>
    <property type="evidence" value="ECO:0007669"/>
    <property type="project" value="UniProtKB-KW"/>
</dbReference>
<keyword evidence="12" id="KW-1185">Reference proteome</keyword>
<dbReference type="InterPro" id="IPR006095">
    <property type="entry name" value="Glu/Leu/Phe/Val/Trp_DH"/>
</dbReference>
<sequence>MSSQNVFDDALTRIKAIGMDAGVSSEVVESLLYPRALMQASLPVRMDNGALHYFTGYRCQYNNVLGPTKGGIRYHPQVNPEEVQALGLWMTIKCALLGIPFGGAKGGVSVQPKELSPMELERLSRAYVRAMADFIGPDIDIPAPDVYTNARIMGWMMDEFEAINRLRAPAVITGKPVHLGGSLGRDEATGRGAYLCIRELAAKQGWQAENTRVAVQGFGNAAYHVARLLQADGFKIVAISDSQGGVYSKQGFDIESLWQEKQSSRKMRAVYCEQSVCQLIEHSEISNEELLALDVDVLIPAALEGVIHNENADSIRARTIIEVANGPIQSQAEARLEARDIQILPDVLVNAGGVTVSYFEWVQNRAGYLWSLEEVRSKLENQMKTAFARVWQVAESEKRSLRSAAYTVAMRRIGEAVMSHGTREYFNKDESR</sequence>
<dbReference type="PIRSF" id="PIRSF000185">
    <property type="entry name" value="Glu_DH"/>
    <property type="match status" value="1"/>
</dbReference>
<dbReference type="KEGG" id="tact:SG35_009320"/>
<evidence type="ECO:0000256" key="8">
    <source>
        <dbReference type="PIRSR" id="PIRSR000185-3"/>
    </source>
</evidence>
<evidence type="ECO:0000259" key="10">
    <source>
        <dbReference type="SMART" id="SM00839"/>
    </source>
</evidence>
<evidence type="ECO:0000256" key="3">
    <source>
        <dbReference type="ARBA" id="ARBA00023002"/>
    </source>
</evidence>
<feature type="site" description="Important for catalysis" evidence="8">
    <location>
        <position position="145"/>
    </location>
</feature>
<dbReference type="PANTHER" id="PTHR11606:SF13">
    <property type="entry name" value="GLUTAMATE DEHYDROGENASE 1, MITOCHONDRIAL"/>
    <property type="match status" value="1"/>
</dbReference>
<dbReference type="InterPro" id="IPR036291">
    <property type="entry name" value="NAD(P)-bd_dom_sf"/>
</dbReference>
<protein>
    <recommendedName>
        <fullName evidence="5">Glutamate dehydrogenase</fullName>
    </recommendedName>
</protein>
<keyword evidence="3 5" id="KW-0560">Oxidoreductase</keyword>
<dbReference type="PANTHER" id="PTHR11606">
    <property type="entry name" value="GLUTAMATE DEHYDROGENASE"/>
    <property type="match status" value="1"/>
</dbReference>
<dbReference type="Pfam" id="PF00208">
    <property type="entry name" value="ELFV_dehydrog"/>
    <property type="match status" value="1"/>
</dbReference>
<evidence type="ECO:0000256" key="5">
    <source>
        <dbReference type="PIRNR" id="PIRNR000185"/>
    </source>
</evidence>
<comment type="function">
    <text evidence="1">Catalyzes the reversible oxidative deamination of glutamate to alpha-ketoglutarate and ammonia.</text>
</comment>
<dbReference type="SUPFAM" id="SSF53223">
    <property type="entry name" value="Aminoacid dehydrogenase-like, N-terminal domain"/>
    <property type="match status" value="1"/>
</dbReference>
<dbReference type="GO" id="GO:0006538">
    <property type="term" value="P:L-glutamate catabolic process"/>
    <property type="evidence" value="ECO:0007669"/>
    <property type="project" value="TreeGrafter"/>
</dbReference>
<evidence type="ECO:0000313" key="11">
    <source>
        <dbReference type="EMBL" id="WDE00806.1"/>
    </source>
</evidence>
<evidence type="ECO:0000256" key="4">
    <source>
        <dbReference type="ARBA" id="ARBA00048584"/>
    </source>
</evidence>
<name>A0AAE9YTB2_9GAMM</name>
<comment type="similarity">
    <text evidence="2 5 9">Belongs to the Glu/Leu/Phe/Val dehydrogenases family.</text>
</comment>
<dbReference type="InterPro" id="IPR006097">
    <property type="entry name" value="Glu/Leu/Phe/Val/Trp_DH_dimer"/>
</dbReference>
<reference evidence="11 12" key="2">
    <citation type="journal article" date="2022" name="Mar. Drugs">
        <title>Bioassay-Guided Fractionation Leads to the Detection of Cholic Acid Generated by the Rare Thalassomonas sp.</title>
        <authorList>
            <person name="Pheiffer F."/>
            <person name="Schneider Y.K."/>
            <person name="Hansen E.H."/>
            <person name="Andersen J.H."/>
            <person name="Isaksson J."/>
            <person name="Busche T."/>
            <person name="R C."/>
            <person name="Kalinowski J."/>
            <person name="Zyl L.V."/>
            <person name="Trindade M."/>
        </authorList>
    </citation>
    <scope>NUCLEOTIDE SEQUENCE [LARGE SCALE GENOMIC DNA]</scope>
    <source>
        <strain evidence="11 12">A5K-106</strain>
    </source>
</reference>
<feature type="active site" description="Proton donor" evidence="6">
    <location>
        <position position="105"/>
    </location>
</feature>
<gene>
    <name evidence="11" type="ORF">SG35_009320</name>
</gene>
<evidence type="ECO:0000256" key="9">
    <source>
        <dbReference type="RuleBase" id="RU004417"/>
    </source>
</evidence>
<dbReference type="Gene3D" id="3.40.50.10860">
    <property type="entry name" value="Leucine Dehydrogenase, chain A, domain 1"/>
    <property type="match status" value="1"/>
</dbReference>
<dbReference type="Pfam" id="PF02812">
    <property type="entry name" value="ELFV_dehydrog_N"/>
    <property type="match status" value="1"/>
</dbReference>
<feature type="binding site" evidence="7">
    <location>
        <position position="93"/>
    </location>
    <ligand>
        <name>substrate</name>
    </ligand>
</feature>
<dbReference type="RefSeq" id="WP_044832427.1">
    <property type="nucleotide sequence ID" value="NZ_CP059735.1"/>
</dbReference>
<evidence type="ECO:0000313" key="12">
    <source>
        <dbReference type="Proteomes" id="UP000032568"/>
    </source>
</evidence>
<dbReference type="InterPro" id="IPR014362">
    <property type="entry name" value="Glu_DH"/>
</dbReference>
<evidence type="ECO:0000256" key="7">
    <source>
        <dbReference type="PIRSR" id="PIRSR000185-2"/>
    </source>
</evidence>